<evidence type="ECO:0000313" key="3">
    <source>
        <dbReference type="Proteomes" id="UP000008798"/>
    </source>
</evidence>
<dbReference type="PATRIC" id="fig|717962.3.peg.2337"/>
<dbReference type="HOGENOM" id="CLU_1552684_0_0_9"/>
<evidence type="ECO:0000256" key="1">
    <source>
        <dbReference type="SAM" id="Phobius"/>
    </source>
</evidence>
<organism evidence="2 3">
    <name type="scientific">Coprococcus catus GD/7</name>
    <dbReference type="NCBI Taxonomy" id="717962"/>
    <lineage>
        <taxon>Bacteria</taxon>
        <taxon>Bacillati</taxon>
        <taxon>Bacillota</taxon>
        <taxon>Clostridia</taxon>
        <taxon>Lachnospirales</taxon>
        <taxon>Lachnospiraceae</taxon>
        <taxon>Coprococcus</taxon>
    </lineage>
</organism>
<evidence type="ECO:0008006" key="4">
    <source>
        <dbReference type="Google" id="ProtNLM"/>
    </source>
</evidence>
<keyword evidence="1" id="KW-0472">Membrane</keyword>
<reference evidence="2 3" key="2">
    <citation type="submission" date="2010-03" db="EMBL/GenBank/DDBJ databases">
        <authorList>
            <person name="Pajon A."/>
        </authorList>
    </citation>
    <scope>NUCLEOTIDE SEQUENCE [LARGE SCALE GENOMIC DNA]</scope>
    <source>
        <strain evidence="2 3">GD/7</strain>
    </source>
</reference>
<sequence>MINVQIKLILKNEISEGMCYGEKSILIVVLILVILGAVIGKNFFKQSRKTIVETNDLASESEIEVEILYKEASEDKKEQKELSSTADAYMYYHKTAGYNIAIDVYNTDYLNMATKSYKYSSLHEYEVDLADKDFSAYSNLQWDELKKAEAADILKSFEKFEDDYLEGKIVLE</sequence>
<proteinExistence type="predicted"/>
<accession>D4J9S2</accession>
<reference evidence="2 3" key="1">
    <citation type="submission" date="2010-03" db="EMBL/GenBank/DDBJ databases">
        <title>The genome sequence of Coprococcus catus GD/7.</title>
        <authorList>
            <consortium name="metaHIT consortium -- http://www.metahit.eu/"/>
            <person name="Pajon A."/>
            <person name="Turner K."/>
            <person name="Parkhill J."/>
            <person name="Duncan S."/>
            <person name="Flint H."/>
        </authorList>
    </citation>
    <scope>NUCLEOTIDE SEQUENCE [LARGE SCALE GENOMIC DNA]</scope>
    <source>
        <strain evidence="2 3">GD/7</strain>
    </source>
</reference>
<protein>
    <recommendedName>
        <fullName evidence="4">DUF4825 domain-containing protein</fullName>
    </recommendedName>
</protein>
<dbReference type="AlphaFoldDB" id="D4J9S2"/>
<dbReference type="KEGG" id="cct:CC1_24380"/>
<dbReference type="STRING" id="717962.CC1_24380"/>
<keyword evidence="1" id="KW-0812">Transmembrane</keyword>
<evidence type="ECO:0000313" key="2">
    <source>
        <dbReference type="EMBL" id="CBK81093.1"/>
    </source>
</evidence>
<feature type="transmembrane region" description="Helical" evidence="1">
    <location>
        <begin position="25"/>
        <end position="44"/>
    </location>
</feature>
<dbReference type="RefSeq" id="WP_015514652.1">
    <property type="nucleotide sequence ID" value="NC_021009.1"/>
</dbReference>
<keyword evidence="1" id="KW-1133">Transmembrane helix</keyword>
<gene>
    <name evidence="2" type="ORF">CC1_24380</name>
</gene>
<dbReference type="EMBL" id="FP929038">
    <property type="protein sequence ID" value="CBK81093.1"/>
    <property type="molecule type" value="Genomic_DNA"/>
</dbReference>
<name>D4J9S2_9FIRM</name>
<dbReference type="Proteomes" id="UP000008798">
    <property type="component" value="Chromosome"/>
</dbReference>